<dbReference type="PhylomeDB" id="B2J8N5"/>
<sequence length="392" mass="45159">MKIQQPSVLIPDPCNNPLAYYAIRCLKQANSEFNINVIVSSGQTLDDNEWLYFYKYSAYIDNLVVSANSMNSLEYLDEVIRIIENQGINLIFPASEEGFKFVSKYRYKLSKFCRIVALPSEENLDAAFDKWKLHLLLQKHNIPTPETVLLKEIENISQFNYPVILKPVDGSGGKNIQKFDSLEEENFQAICNYPNDVYIVQKYVPGHDIGCSVLCQDGQVLAYTIQQQLGLTEGFTPKIDKLKFVHDSAVIDIVTKTMNVLKWSGIANLDLRYNSQTGQINVIEINPRFWQSLMGSLSVGVNFPYILYLLSNNISFERISYKEQYYAKFHRFIQDAFNGSLEYSLSDTNVKYFLSDPSGILHFLFYKLMKQKLFQNMKSIFSLQSQKIQNVK</sequence>
<protein>
    <recommendedName>
        <fullName evidence="2">ATP-grasp domain-containing protein</fullName>
    </recommendedName>
</protein>
<reference evidence="3 4" key="2">
    <citation type="journal article" date="2013" name="Plant Physiol.">
        <title>A Nostoc punctiforme Sugar Transporter Necessary to Establish a Cyanobacterium-Plant Symbiosis.</title>
        <authorList>
            <person name="Ekman M."/>
            <person name="Picossi S."/>
            <person name="Campbell E.L."/>
            <person name="Meeks J.C."/>
            <person name="Flores E."/>
        </authorList>
    </citation>
    <scope>NUCLEOTIDE SEQUENCE [LARGE SCALE GENOMIC DNA]</scope>
    <source>
        <strain evidence="4">ATCC 29133 / PCC 73102</strain>
    </source>
</reference>
<dbReference type="SUPFAM" id="SSF56059">
    <property type="entry name" value="Glutathione synthetase ATP-binding domain-like"/>
    <property type="match status" value="1"/>
</dbReference>
<dbReference type="InterPro" id="IPR013815">
    <property type="entry name" value="ATP_grasp_subdomain_1"/>
</dbReference>
<dbReference type="RefSeq" id="WP_012409006.1">
    <property type="nucleotide sequence ID" value="NC_010628.1"/>
</dbReference>
<gene>
    <name evidence="3" type="ordered locus">Npun_F2451</name>
</gene>
<organism evidence="3 4">
    <name type="scientific">Nostoc punctiforme (strain ATCC 29133 / PCC 73102)</name>
    <dbReference type="NCBI Taxonomy" id="63737"/>
    <lineage>
        <taxon>Bacteria</taxon>
        <taxon>Bacillati</taxon>
        <taxon>Cyanobacteriota</taxon>
        <taxon>Cyanophyceae</taxon>
        <taxon>Nostocales</taxon>
        <taxon>Nostocaceae</taxon>
        <taxon>Nostoc</taxon>
    </lineage>
</organism>
<dbReference type="OrthoDB" id="9803907at2"/>
<keyword evidence="1" id="KW-0067">ATP-binding</keyword>
<proteinExistence type="predicted"/>
<dbReference type="STRING" id="63737.Npun_F2451"/>
<evidence type="ECO:0000313" key="4">
    <source>
        <dbReference type="Proteomes" id="UP000001191"/>
    </source>
</evidence>
<dbReference type="HOGENOM" id="CLU_691914_0_0_3"/>
<dbReference type="GO" id="GO:0008716">
    <property type="term" value="F:D-alanine-D-alanine ligase activity"/>
    <property type="evidence" value="ECO:0007669"/>
    <property type="project" value="TreeGrafter"/>
</dbReference>
<dbReference type="InterPro" id="IPR011761">
    <property type="entry name" value="ATP-grasp"/>
</dbReference>
<dbReference type="GO" id="GO:0046872">
    <property type="term" value="F:metal ion binding"/>
    <property type="evidence" value="ECO:0007669"/>
    <property type="project" value="InterPro"/>
</dbReference>
<dbReference type="Gene3D" id="3.30.470.20">
    <property type="entry name" value="ATP-grasp fold, B domain"/>
    <property type="match status" value="1"/>
</dbReference>
<dbReference type="Gene3D" id="3.30.1490.20">
    <property type="entry name" value="ATP-grasp fold, A domain"/>
    <property type="match status" value="1"/>
</dbReference>
<dbReference type="Proteomes" id="UP000001191">
    <property type="component" value="Chromosome"/>
</dbReference>
<dbReference type="eggNOG" id="COG3919">
    <property type="taxonomic scope" value="Bacteria"/>
</dbReference>
<dbReference type="AlphaFoldDB" id="B2J8N5"/>
<accession>B2J8N5</accession>
<keyword evidence="1" id="KW-0547">Nucleotide-binding</keyword>
<dbReference type="SMR" id="B2J8N5"/>
<evidence type="ECO:0000256" key="1">
    <source>
        <dbReference type="PROSITE-ProRule" id="PRU00409"/>
    </source>
</evidence>
<dbReference type="EnsemblBacteria" id="ACC81012">
    <property type="protein sequence ID" value="ACC81012"/>
    <property type="gene ID" value="Npun_F2451"/>
</dbReference>
<dbReference type="Pfam" id="PF02655">
    <property type="entry name" value="ATP-grasp_3"/>
    <property type="match status" value="1"/>
</dbReference>
<dbReference type="PANTHER" id="PTHR23132:SF23">
    <property type="entry name" value="D-ALANINE--D-ALANINE LIGASE B"/>
    <property type="match status" value="1"/>
</dbReference>
<reference evidence="4" key="1">
    <citation type="submission" date="2008-04" db="EMBL/GenBank/DDBJ databases">
        <title>Complete sequence of chromosome of Nostoc punctiforme ATCC 29133.</title>
        <authorList>
            <consortium name="US DOE Joint Genome Institute"/>
            <person name="Copeland A."/>
            <person name="Lucas S."/>
            <person name="Lapidus A."/>
            <person name="Glavina del Rio T."/>
            <person name="Dalin E."/>
            <person name="Tice H."/>
            <person name="Pitluck S."/>
            <person name="Chain P."/>
            <person name="Malfatti S."/>
            <person name="Shin M."/>
            <person name="Vergez L."/>
            <person name="Schmutz J."/>
            <person name="Larimer F."/>
            <person name="Land M."/>
            <person name="Hauser L."/>
            <person name="Kyrpides N."/>
            <person name="Kim E."/>
            <person name="Meeks J.C."/>
            <person name="Elhai J."/>
            <person name="Campbell E.L."/>
            <person name="Thiel T."/>
            <person name="Longmire J."/>
            <person name="Potts M."/>
            <person name="Atlas R."/>
        </authorList>
    </citation>
    <scope>NUCLEOTIDE SEQUENCE [LARGE SCALE GENOMIC DNA]</scope>
    <source>
        <strain evidence="4">ATCC 29133 / PCC 73102</strain>
    </source>
</reference>
<dbReference type="Gene3D" id="3.40.50.20">
    <property type="match status" value="1"/>
</dbReference>
<name>B2J8N5_NOSP7</name>
<dbReference type="PROSITE" id="PS50975">
    <property type="entry name" value="ATP_GRASP"/>
    <property type="match status" value="1"/>
</dbReference>
<dbReference type="EMBL" id="CP001037">
    <property type="protein sequence ID" value="ACC81012.1"/>
    <property type="molecule type" value="Genomic_DNA"/>
</dbReference>
<dbReference type="GO" id="GO:0005524">
    <property type="term" value="F:ATP binding"/>
    <property type="evidence" value="ECO:0007669"/>
    <property type="project" value="UniProtKB-UniRule"/>
</dbReference>
<dbReference type="InterPro" id="IPR003806">
    <property type="entry name" value="ATP-grasp_PylC-type"/>
</dbReference>
<dbReference type="KEGG" id="npu:Npun_F2451"/>
<evidence type="ECO:0000259" key="2">
    <source>
        <dbReference type="PROSITE" id="PS50975"/>
    </source>
</evidence>
<evidence type="ECO:0000313" key="3">
    <source>
        <dbReference type="EMBL" id="ACC81012.1"/>
    </source>
</evidence>
<feature type="domain" description="ATP-grasp" evidence="2">
    <location>
        <begin position="134"/>
        <end position="312"/>
    </location>
</feature>
<dbReference type="PANTHER" id="PTHR23132">
    <property type="entry name" value="D-ALANINE--D-ALANINE LIGASE"/>
    <property type="match status" value="1"/>
</dbReference>
<keyword evidence="4" id="KW-1185">Reference proteome</keyword>